<sequence length="295" mass="33120">MSKICFWVFFTFLFCSRGSSSNTDSLDEYTRDLAMKVLAEHRPHTGALYKAVLPANLSRVEVSVVGLRSRRLWNRGAEKLSCFHVPSRTKPMPHVKRLALVYQDLGNLSSRYYSLPGYSFLTTVVGFLVYDATHTSSKSARKLSLNTMGKPILIQFPNLTLEEGLISKAKCASFAANGTVSLSDMRSPGVCSTTDQGHFSIVVPSKKKPWILRYSFVIAIVLGLIAAVLGCYLGMVCMRRRKRKRFQEMEEQAEDDWVLQNRWVCGSKMPSGGVIRTQPIPENGFRHLASPDHFI</sequence>
<accession>A0AAW1WTQ2</accession>
<evidence type="ECO:0000256" key="2">
    <source>
        <dbReference type="SAM" id="SignalP"/>
    </source>
</evidence>
<dbReference type="PANTHER" id="PTHR33512">
    <property type="entry name" value="PROTEIN, PUTATIVE (DUF1191)-RELATED"/>
    <property type="match status" value="1"/>
</dbReference>
<dbReference type="InterPro" id="IPR010605">
    <property type="entry name" value="DUF1191"/>
</dbReference>
<keyword evidence="1" id="KW-1133">Transmembrane helix</keyword>
<keyword evidence="1" id="KW-0472">Membrane</keyword>
<dbReference type="Proteomes" id="UP001457282">
    <property type="component" value="Unassembled WGS sequence"/>
</dbReference>
<name>A0AAW1WTQ2_RUBAR</name>
<dbReference type="GO" id="GO:0016020">
    <property type="term" value="C:membrane"/>
    <property type="evidence" value="ECO:0007669"/>
    <property type="project" value="TreeGrafter"/>
</dbReference>
<keyword evidence="4" id="KW-1185">Reference proteome</keyword>
<keyword evidence="1" id="KW-0812">Transmembrane</keyword>
<keyword evidence="2" id="KW-0732">Signal</keyword>
<evidence type="ECO:0000256" key="1">
    <source>
        <dbReference type="SAM" id="Phobius"/>
    </source>
</evidence>
<organism evidence="3 4">
    <name type="scientific">Rubus argutus</name>
    <name type="common">Southern blackberry</name>
    <dbReference type="NCBI Taxonomy" id="59490"/>
    <lineage>
        <taxon>Eukaryota</taxon>
        <taxon>Viridiplantae</taxon>
        <taxon>Streptophyta</taxon>
        <taxon>Embryophyta</taxon>
        <taxon>Tracheophyta</taxon>
        <taxon>Spermatophyta</taxon>
        <taxon>Magnoliopsida</taxon>
        <taxon>eudicotyledons</taxon>
        <taxon>Gunneridae</taxon>
        <taxon>Pentapetalae</taxon>
        <taxon>rosids</taxon>
        <taxon>fabids</taxon>
        <taxon>Rosales</taxon>
        <taxon>Rosaceae</taxon>
        <taxon>Rosoideae</taxon>
        <taxon>Rosoideae incertae sedis</taxon>
        <taxon>Rubus</taxon>
    </lineage>
</organism>
<proteinExistence type="predicted"/>
<dbReference type="PANTHER" id="PTHR33512:SF4">
    <property type="entry name" value="PROTEIN, PUTATIVE (DUF1191)-RELATED"/>
    <property type="match status" value="1"/>
</dbReference>
<dbReference type="AlphaFoldDB" id="A0AAW1WTQ2"/>
<comment type="caution">
    <text evidence="3">The sequence shown here is derived from an EMBL/GenBank/DDBJ whole genome shotgun (WGS) entry which is preliminary data.</text>
</comment>
<dbReference type="EMBL" id="JBEDUW010000005">
    <property type="protein sequence ID" value="KAK9927058.1"/>
    <property type="molecule type" value="Genomic_DNA"/>
</dbReference>
<gene>
    <name evidence="3" type="ORF">M0R45_024261</name>
</gene>
<evidence type="ECO:0000313" key="3">
    <source>
        <dbReference type="EMBL" id="KAK9927058.1"/>
    </source>
</evidence>
<protein>
    <submittedName>
        <fullName evidence="3">Uncharacterized protein</fullName>
    </submittedName>
</protein>
<evidence type="ECO:0000313" key="4">
    <source>
        <dbReference type="Proteomes" id="UP001457282"/>
    </source>
</evidence>
<feature type="chain" id="PRO_5043912404" evidence="2">
    <location>
        <begin position="21"/>
        <end position="295"/>
    </location>
</feature>
<feature type="signal peptide" evidence="2">
    <location>
        <begin position="1"/>
        <end position="20"/>
    </location>
</feature>
<reference evidence="3 4" key="1">
    <citation type="journal article" date="2023" name="G3 (Bethesda)">
        <title>A chromosome-length genome assembly and annotation of blackberry (Rubus argutus, cv. 'Hillquist').</title>
        <authorList>
            <person name="Bruna T."/>
            <person name="Aryal R."/>
            <person name="Dudchenko O."/>
            <person name="Sargent D.J."/>
            <person name="Mead D."/>
            <person name="Buti M."/>
            <person name="Cavallini A."/>
            <person name="Hytonen T."/>
            <person name="Andres J."/>
            <person name="Pham M."/>
            <person name="Weisz D."/>
            <person name="Mascagni F."/>
            <person name="Usai G."/>
            <person name="Natali L."/>
            <person name="Bassil N."/>
            <person name="Fernandez G.E."/>
            <person name="Lomsadze A."/>
            <person name="Armour M."/>
            <person name="Olukolu B."/>
            <person name="Poorten T."/>
            <person name="Britton C."/>
            <person name="Davik J."/>
            <person name="Ashrafi H."/>
            <person name="Aiden E.L."/>
            <person name="Borodovsky M."/>
            <person name="Worthington M."/>
        </authorList>
    </citation>
    <scope>NUCLEOTIDE SEQUENCE [LARGE SCALE GENOMIC DNA]</scope>
    <source>
        <strain evidence="3">PI 553951</strain>
    </source>
</reference>
<dbReference type="Pfam" id="PF06697">
    <property type="entry name" value="DUF1191"/>
    <property type="match status" value="1"/>
</dbReference>
<feature type="transmembrane region" description="Helical" evidence="1">
    <location>
        <begin position="210"/>
        <end position="235"/>
    </location>
</feature>